<dbReference type="Proteomes" id="UP000323824">
    <property type="component" value="Chromosome"/>
</dbReference>
<gene>
    <name evidence="9 12" type="primary">ispE</name>
    <name evidence="12" type="ORF">EW093_16495</name>
</gene>
<dbReference type="InterPro" id="IPR004424">
    <property type="entry name" value="IspE"/>
</dbReference>
<accession>A0A5C1QFS7</accession>
<evidence type="ECO:0000256" key="6">
    <source>
        <dbReference type="ARBA" id="ARBA00022777"/>
    </source>
</evidence>
<name>A0A5C1QFS7_9SPIO</name>
<feature type="active site" evidence="9">
    <location>
        <position position="136"/>
    </location>
</feature>
<dbReference type="GO" id="GO:0005524">
    <property type="term" value="F:ATP binding"/>
    <property type="evidence" value="ECO:0007669"/>
    <property type="project" value="UniProtKB-UniRule"/>
</dbReference>
<dbReference type="OrthoDB" id="9809438at2"/>
<feature type="binding site" evidence="9">
    <location>
        <begin position="94"/>
        <end position="104"/>
    </location>
    <ligand>
        <name>ATP</name>
        <dbReference type="ChEBI" id="CHEBI:30616"/>
    </ligand>
</feature>
<dbReference type="InterPro" id="IPR020568">
    <property type="entry name" value="Ribosomal_Su5_D2-typ_SF"/>
</dbReference>
<keyword evidence="5 9" id="KW-0547">Nucleotide-binding</keyword>
<evidence type="ECO:0000256" key="3">
    <source>
        <dbReference type="ARBA" id="ARBA00017473"/>
    </source>
</evidence>
<comment type="catalytic activity">
    <reaction evidence="9">
        <text>4-CDP-2-C-methyl-D-erythritol + ATP = 4-CDP-2-C-methyl-D-erythritol 2-phosphate + ADP + H(+)</text>
        <dbReference type="Rhea" id="RHEA:18437"/>
        <dbReference type="ChEBI" id="CHEBI:15378"/>
        <dbReference type="ChEBI" id="CHEBI:30616"/>
        <dbReference type="ChEBI" id="CHEBI:57823"/>
        <dbReference type="ChEBI" id="CHEBI:57919"/>
        <dbReference type="ChEBI" id="CHEBI:456216"/>
        <dbReference type="EC" id="2.7.1.148"/>
    </reaction>
</comment>
<dbReference type="GO" id="GO:0019288">
    <property type="term" value="P:isopentenyl diphosphate biosynthetic process, methylerythritol 4-phosphate pathway"/>
    <property type="evidence" value="ECO:0007669"/>
    <property type="project" value="UniProtKB-UniRule"/>
</dbReference>
<keyword evidence="9" id="KW-0414">Isoprene biosynthesis</keyword>
<evidence type="ECO:0000313" key="13">
    <source>
        <dbReference type="Proteomes" id="UP000323824"/>
    </source>
</evidence>
<dbReference type="EMBL" id="CP035807">
    <property type="protein sequence ID" value="QEN06218.1"/>
    <property type="molecule type" value="Genomic_DNA"/>
</dbReference>
<dbReference type="PANTHER" id="PTHR43527">
    <property type="entry name" value="4-DIPHOSPHOCYTIDYL-2-C-METHYL-D-ERYTHRITOL KINASE, CHLOROPLASTIC"/>
    <property type="match status" value="1"/>
</dbReference>
<feature type="active site" evidence="9">
    <location>
        <position position="12"/>
    </location>
</feature>
<dbReference type="EC" id="2.7.1.148" evidence="2 9"/>
<protein>
    <recommendedName>
        <fullName evidence="3 9">4-diphosphocytidyl-2-C-methyl-D-erythritol kinase</fullName>
        <shortName evidence="9">CMK</shortName>
        <ecNumber evidence="2 9">2.7.1.148</ecNumber>
    </recommendedName>
    <alternativeName>
        <fullName evidence="8 9">4-(cytidine-5'-diphospho)-2-C-methyl-D-erythritol kinase</fullName>
    </alternativeName>
</protein>
<dbReference type="GO" id="GO:0016114">
    <property type="term" value="P:terpenoid biosynthetic process"/>
    <property type="evidence" value="ECO:0007669"/>
    <property type="project" value="UniProtKB-UniRule"/>
</dbReference>
<comment type="function">
    <text evidence="9">Catalyzes the phosphorylation of the position 2 hydroxy group of 4-diphosphocytidyl-2C-methyl-D-erythritol.</text>
</comment>
<feature type="domain" description="GHMP kinase N-terminal" evidence="10">
    <location>
        <begin position="66"/>
        <end position="141"/>
    </location>
</feature>
<dbReference type="Pfam" id="PF00288">
    <property type="entry name" value="GHMP_kinases_N"/>
    <property type="match status" value="1"/>
</dbReference>
<dbReference type="GO" id="GO:0050515">
    <property type="term" value="F:4-(cytidine 5'-diphospho)-2-C-methyl-D-erythritol kinase activity"/>
    <property type="evidence" value="ECO:0007669"/>
    <property type="project" value="UniProtKB-UniRule"/>
</dbReference>
<dbReference type="PIRSF" id="PIRSF010376">
    <property type="entry name" value="IspE"/>
    <property type="match status" value="1"/>
</dbReference>
<feature type="domain" description="GHMP kinase C-terminal" evidence="11">
    <location>
        <begin position="222"/>
        <end position="273"/>
    </location>
</feature>
<dbReference type="HAMAP" id="MF_00061">
    <property type="entry name" value="IspE"/>
    <property type="match status" value="1"/>
</dbReference>
<sequence length="296" mass="32771">MKYEYVINSPCKINLHLDVHNKRRDGYHNLTSIFQLISLQDRIYAKINNTKTITIVGDFDCSLEDNLIYKAGKKFYNKLGIKEEIDFCIEKNTPSGGGLGGGSSNCAAALRLLNTIYNKPLSDKELFDIALSLGSDVPFFLGSGTALVQGRGEIVTPLNTVKGYHVLVVNPSIHISTAKAFSLLNDAGVITENSSQNLGCIKDTYTQGIDNFSNFKNSFEIALFSDYTFINDIKTIMLEEGAAMAALSGSGSTMFGLFKHKSDSQRAKDRLTENRQYKIFIVEPLEDFPATEKIVF</sequence>
<dbReference type="RefSeq" id="WP_149569451.1">
    <property type="nucleotide sequence ID" value="NZ_CP035807.1"/>
</dbReference>
<organism evidence="12 13">
    <name type="scientific">Thiospirochaeta perfilievii</name>
    <dbReference type="NCBI Taxonomy" id="252967"/>
    <lineage>
        <taxon>Bacteria</taxon>
        <taxon>Pseudomonadati</taxon>
        <taxon>Spirochaetota</taxon>
        <taxon>Spirochaetia</taxon>
        <taxon>Spirochaetales</taxon>
        <taxon>Spirochaetaceae</taxon>
        <taxon>Thiospirochaeta</taxon>
    </lineage>
</organism>
<evidence type="ECO:0000256" key="1">
    <source>
        <dbReference type="ARBA" id="ARBA00009684"/>
    </source>
</evidence>
<comment type="pathway">
    <text evidence="9">Isoprenoid biosynthesis; isopentenyl diphosphate biosynthesis via DXP pathway; isopentenyl diphosphate from 1-deoxy-D-xylulose 5-phosphate: step 3/6.</text>
</comment>
<dbReference type="AlphaFoldDB" id="A0A5C1QFS7"/>
<keyword evidence="7 9" id="KW-0067">ATP-binding</keyword>
<proteinExistence type="inferred from homology"/>
<dbReference type="PRINTS" id="PR00958">
    <property type="entry name" value="HOMSERKINASE"/>
</dbReference>
<reference evidence="12 13" key="1">
    <citation type="submission" date="2019-02" db="EMBL/GenBank/DDBJ databases">
        <authorList>
            <person name="Fomenkov A."/>
            <person name="Dubinina G."/>
            <person name="Grabovich M."/>
            <person name="Vincze T."/>
            <person name="Roberts R.J."/>
        </authorList>
    </citation>
    <scope>NUCLEOTIDE SEQUENCE [LARGE SCALE GENOMIC DNA]</scope>
    <source>
        <strain evidence="12 13">P</strain>
    </source>
</reference>
<evidence type="ECO:0000256" key="9">
    <source>
        <dbReference type="HAMAP-Rule" id="MF_00061"/>
    </source>
</evidence>
<evidence type="ECO:0000313" key="12">
    <source>
        <dbReference type="EMBL" id="QEN06218.1"/>
    </source>
</evidence>
<evidence type="ECO:0000259" key="11">
    <source>
        <dbReference type="Pfam" id="PF08544"/>
    </source>
</evidence>
<evidence type="ECO:0000256" key="4">
    <source>
        <dbReference type="ARBA" id="ARBA00022679"/>
    </source>
</evidence>
<dbReference type="NCBIfam" id="TIGR00154">
    <property type="entry name" value="ispE"/>
    <property type="match status" value="1"/>
</dbReference>
<dbReference type="Gene3D" id="3.30.70.890">
    <property type="entry name" value="GHMP kinase, C-terminal domain"/>
    <property type="match status" value="1"/>
</dbReference>
<keyword evidence="6 9" id="KW-0418">Kinase</keyword>
<dbReference type="SUPFAM" id="SSF55060">
    <property type="entry name" value="GHMP Kinase, C-terminal domain"/>
    <property type="match status" value="1"/>
</dbReference>
<dbReference type="Pfam" id="PF08544">
    <property type="entry name" value="GHMP_kinases_C"/>
    <property type="match status" value="1"/>
</dbReference>
<evidence type="ECO:0000256" key="8">
    <source>
        <dbReference type="ARBA" id="ARBA00032554"/>
    </source>
</evidence>
<keyword evidence="4 9" id="KW-0808">Transferase</keyword>
<dbReference type="KEGG" id="sper:EW093_16495"/>
<evidence type="ECO:0000256" key="2">
    <source>
        <dbReference type="ARBA" id="ARBA00012052"/>
    </source>
</evidence>
<dbReference type="InterPro" id="IPR006204">
    <property type="entry name" value="GHMP_kinase_N_dom"/>
</dbReference>
<dbReference type="InterPro" id="IPR013750">
    <property type="entry name" value="GHMP_kinase_C_dom"/>
</dbReference>
<dbReference type="UniPathway" id="UPA00056">
    <property type="reaction ID" value="UER00094"/>
</dbReference>
<evidence type="ECO:0000256" key="7">
    <source>
        <dbReference type="ARBA" id="ARBA00022840"/>
    </source>
</evidence>
<dbReference type="PANTHER" id="PTHR43527:SF2">
    <property type="entry name" value="4-DIPHOSPHOCYTIDYL-2-C-METHYL-D-ERYTHRITOL KINASE, CHLOROPLASTIC"/>
    <property type="match status" value="1"/>
</dbReference>
<keyword evidence="13" id="KW-1185">Reference proteome</keyword>
<comment type="similarity">
    <text evidence="1 9">Belongs to the GHMP kinase family. IspE subfamily.</text>
</comment>
<dbReference type="InterPro" id="IPR014721">
    <property type="entry name" value="Ribsml_uS5_D2-typ_fold_subgr"/>
</dbReference>
<reference evidence="12 13" key="2">
    <citation type="submission" date="2019-09" db="EMBL/GenBank/DDBJ databases">
        <title>Complete Genome Sequence and Methylome Analysis of free living Spirochaetas.</title>
        <authorList>
            <person name="Leshcheva N."/>
            <person name="Mikheeva N."/>
        </authorList>
    </citation>
    <scope>NUCLEOTIDE SEQUENCE [LARGE SCALE GENOMIC DNA]</scope>
    <source>
        <strain evidence="12 13">P</strain>
    </source>
</reference>
<dbReference type="InterPro" id="IPR036554">
    <property type="entry name" value="GHMP_kinase_C_sf"/>
</dbReference>
<dbReference type="SUPFAM" id="SSF54211">
    <property type="entry name" value="Ribosomal protein S5 domain 2-like"/>
    <property type="match status" value="1"/>
</dbReference>
<evidence type="ECO:0000259" key="10">
    <source>
        <dbReference type="Pfam" id="PF00288"/>
    </source>
</evidence>
<evidence type="ECO:0000256" key="5">
    <source>
        <dbReference type="ARBA" id="ARBA00022741"/>
    </source>
</evidence>
<dbReference type="Gene3D" id="3.30.230.10">
    <property type="match status" value="1"/>
</dbReference>